<dbReference type="PROSITE" id="PS50048">
    <property type="entry name" value="ZN2_CY6_FUNGAL_2"/>
    <property type="match status" value="1"/>
</dbReference>
<evidence type="ECO:0000256" key="5">
    <source>
        <dbReference type="ARBA" id="ARBA00023242"/>
    </source>
</evidence>
<gene>
    <name evidence="8" type="ORF">CAC42_5014</name>
</gene>
<keyword evidence="3" id="KW-0238">DNA-binding</keyword>
<dbReference type="SMART" id="SM00906">
    <property type="entry name" value="Fungal_trans"/>
    <property type="match status" value="1"/>
</dbReference>
<keyword evidence="9" id="KW-1185">Reference proteome</keyword>
<dbReference type="InterPro" id="IPR036864">
    <property type="entry name" value="Zn2-C6_fun-type_DNA-bd_sf"/>
</dbReference>
<dbReference type="SMART" id="SM00066">
    <property type="entry name" value="GAL4"/>
    <property type="match status" value="1"/>
</dbReference>
<dbReference type="SUPFAM" id="SSF57701">
    <property type="entry name" value="Zn2/Cys6 DNA-binding domain"/>
    <property type="match status" value="1"/>
</dbReference>
<dbReference type="GO" id="GO:0008270">
    <property type="term" value="F:zinc ion binding"/>
    <property type="evidence" value="ECO:0007669"/>
    <property type="project" value="InterPro"/>
</dbReference>
<feature type="region of interest" description="Disordered" evidence="6">
    <location>
        <begin position="197"/>
        <end position="219"/>
    </location>
</feature>
<dbReference type="Gene3D" id="4.10.240.10">
    <property type="entry name" value="Zn(2)-C6 fungal-type DNA-binding domain"/>
    <property type="match status" value="1"/>
</dbReference>
<dbReference type="CDD" id="cd00067">
    <property type="entry name" value="GAL4"/>
    <property type="match status" value="1"/>
</dbReference>
<keyword evidence="2" id="KW-0805">Transcription regulation</keyword>
<dbReference type="GO" id="GO:0000981">
    <property type="term" value="F:DNA-binding transcription factor activity, RNA polymerase II-specific"/>
    <property type="evidence" value="ECO:0007669"/>
    <property type="project" value="InterPro"/>
</dbReference>
<evidence type="ECO:0000259" key="7">
    <source>
        <dbReference type="PROSITE" id="PS50048"/>
    </source>
</evidence>
<dbReference type="PANTHER" id="PTHR47424">
    <property type="entry name" value="REGULATORY PROTEIN GAL4"/>
    <property type="match status" value="1"/>
</dbReference>
<evidence type="ECO:0000313" key="8">
    <source>
        <dbReference type="EMBL" id="PNS17050.1"/>
    </source>
</evidence>
<dbReference type="Proteomes" id="UP000243797">
    <property type="component" value="Unassembled WGS sequence"/>
</dbReference>
<dbReference type="STRING" id="2082308.A0A2K1QQ52"/>
<dbReference type="GO" id="GO:0006351">
    <property type="term" value="P:DNA-templated transcription"/>
    <property type="evidence" value="ECO:0007669"/>
    <property type="project" value="InterPro"/>
</dbReference>
<dbReference type="InterPro" id="IPR001138">
    <property type="entry name" value="Zn2Cys6_DnaBD"/>
</dbReference>
<keyword evidence="5" id="KW-0539">Nucleus</keyword>
<evidence type="ECO:0000256" key="1">
    <source>
        <dbReference type="ARBA" id="ARBA00022723"/>
    </source>
</evidence>
<dbReference type="OrthoDB" id="10260017at2759"/>
<dbReference type="GO" id="GO:0005634">
    <property type="term" value="C:nucleus"/>
    <property type="evidence" value="ECO:0007669"/>
    <property type="project" value="TreeGrafter"/>
</dbReference>
<accession>A0A2K1QQ52</accession>
<dbReference type="InterPro" id="IPR051127">
    <property type="entry name" value="Fungal_SecMet_Regulators"/>
</dbReference>
<protein>
    <recommendedName>
        <fullName evidence="7">Zn(2)-C6 fungal-type domain-containing protein</fullName>
    </recommendedName>
</protein>
<evidence type="ECO:0000313" key="9">
    <source>
        <dbReference type="Proteomes" id="UP000243797"/>
    </source>
</evidence>
<dbReference type="InParanoid" id="A0A2K1QQ52"/>
<dbReference type="EMBL" id="NKHZ01000055">
    <property type="protein sequence ID" value="PNS17050.1"/>
    <property type="molecule type" value="Genomic_DNA"/>
</dbReference>
<dbReference type="InterPro" id="IPR007219">
    <property type="entry name" value="XnlR_reg_dom"/>
</dbReference>
<keyword evidence="1" id="KW-0479">Metal-binding</keyword>
<feature type="domain" description="Zn(2)-C6 fungal-type" evidence="7">
    <location>
        <begin position="27"/>
        <end position="57"/>
    </location>
</feature>
<dbReference type="Pfam" id="PF04082">
    <property type="entry name" value="Fungal_trans"/>
    <property type="match status" value="1"/>
</dbReference>
<comment type="caution">
    <text evidence="8">The sequence shown here is derived from an EMBL/GenBank/DDBJ whole genome shotgun (WGS) entry which is preliminary data.</text>
</comment>
<dbReference type="GO" id="GO:0000978">
    <property type="term" value="F:RNA polymerase II cis-regulatory region sequence-specific DNA binding"/>
    <property type="evidence" value="ECO:0007669"/>
    <property type="project" value="TreeGrafter"/>
</dbReference>
<dbReference type="PROSITE" id="PS00463">
    <property type="entry name" value="ZN2_CY6_FUNGAL_1"/>
    <property type="match status" value="1"/>
</dbReference>
<dbReference type="AlphaFoldDB" id="A0A2K1QQ52"/>
<dbReference type="Pfam" id="PF00172">
    <property type="entry name" value="Zn_clus"/>
    <property type="match status" value="1"/>
</dbReference>
<organism evidence="8 9">
    <name type="scientific">Sphaceloma murrayae</name>
    <dbReference type="NCBI Taxonomy" id="2082308"/>
    <lineage>
        <taxon>Eukaryota</taxon>
        <taxon>Fungi</taxon>
        <taxon>Dikarya</taxon>
        <taxon>Ascomycota</taxon>
        <taxon>Pezizomycotina</taxon>
        <taxon>Dothideomycetes</taxon>
        <taxon>Dothideomycetidae</taxon>
        <taxon>Myriangiales</taxon>
        <taxon>Elsinoaceae</taxon>
        <taxon>Sphaceloma</taxon>
    </lineage>
</organism>
<keyword evidence="4" id="KW-0804">Transcription</keyword>
<evidence type="ECO:0000256" key="4">
    <source>
        <dbReference type="ARBA" id="ARBA00023163"/>
    </source>
</evidence>
<proteinExistence type="predicted"/>
<reference evidence="8 9" key="1">
    <citation type="submission" date="2017-06" db="EMBL/GenBank/DDBJ databases">
        <title>Draft genome sequence of a variant of Elsinoe murrayae.</title>
        <authorList>
            <person name="Cheng Q."/>
        </authorList>
    </citation>
    <scope>NUCLEOTIDE SEQUENCE [LARGE SCALE GENOMIC DNA]</scope>
    <source>
        <strain evidence="8 9">CQ-2017a</strain>
    </source>
</reference>
<name>A0A2K1QQ52_9PEZI</name>
<evidence type="ECO:0000256" key="6">
    <source>
        <dbReference type="SAM" id="MobiDB-lite"/>
    </source>
</evidence>
<evidence type="ECO:0000256" key="2">
    <source>
        <dbReference type="ARBA" id="ARBA00023015"/>
    </source>
</evidence>
<dbReference type="CDD" id="cd12148">
    <property type="entry name" value="fungal_TF_MHR"/>
    <property type="match status" value="1"/>
</dbReference>
<sequence length="712" mass="79812">MAREPHGLPSRSAEDQPAPKRRRIAVACNACRLRKSRCNGAYPKCSNCEGLGFECNYEASESSSNVIVRKEQMTVLEDRLKVVEKQLALHTDFLKSHWNTCVNGPSETAPLPAYPVQGVPAVPAADQTSDIAEEAYDTTATDGMGISFVDENDFAFYGPSSNIYFMRAIIRAVTPSSPSSDALTPSGMSTTVESILKASRTQPSNNRKPRSGIGNLHTLPPEPEMRAILTAYFSNTNLIYPVIHEPTFMKDYNEAKTSGFAKVRMTWLGLLHMMIAMAISIGKGQDSIEDRFARSFVYYDRGARLCQREMLRGTTIETVQFLLVMSLYLQGAQKSVQTFTIHGLAVKACFSLGLHSTQSAHRFSAVENEVRKRTFYTCVLLDRTMSFSFGRPPMIPQDYIRLPLPQDWPPSDDSLSLSTTASHLSSSFFSSSTTLHNLAYQIIKYMYGCNIDPTADESQLISQVLNLDQELDQWCAAQPFELRLRSLDDGPSDDTVETRMRNILTLRFLNLKLMAHRPFLSRMLHDMSRPTARSNPTVMAMIPMLSHVMKPCIDSARATVDLVHSVLEQEAVDRPMLGAWWFTLHYLFSCSLVFAANMVVNLNLTSVEDNNDMREYMSKTSQCLERLDGDNVILSRCKQYVNRLMQTLVEYERNLRTEAGLQLGTPGSPQASQFDAETFNNSTMFNYFPGLDMPELTGLSDIDIELANFFAA</sequence>
<dbReference type="PANTHER" id="PTHR47424:SF3">
    <property type="entry name" value="REGULATORY PROTEIN GAL4"/>
    <property type="match status" value="1"/>
</dbReference>
<feature type="compositionally biased region" description="Polar residues" evidence="6">
    <location>
        <begin position="197"/>
        <end position="206"/>
    </location>
</feature>
<dbReference type="GO" id="GO:0000435">
    <property type="term" value="P:positive regulation of transcription from RNA polymerase II promoter by galactose"/>
    <property type="evidence" value="ECO:0007669"/>
    <property type="project" value="TreeGrafter"/>
</dbReference>
<evidence type="ECO:0000256" key="3">
    <source>
        <dbReference type="ARBA" id="ARBA00023125"/>
    </source>
</evidence>